<feature type="transmembrane region" description="Helical" evidence="1">
    <location>
        <begin position="12"/>
        <end position="34"/>
    </location>
</feature>
<keyword evidence="3" id="KW-1185">Reference proteome</keyword>
<evidence type="ECO:0000313" key="2">
    <source>
        <dbReference type="EMBL" id="AIY64583.1"/>
    </source>
</evidence>
<name>A0A0A7EDH6_9GAMM</name>
<protein>
    <submittedName>
        <fullName evidence="2">Uncharacterized protein</fullName>
    </submittedName>
</protein>
<dbReference type="EMBL" id="CP009888">
    <property type="protein sequence ID" value="AIY64583.1"/>
    <property type="molecule type" value="Genomic_DNA"/>
</dbReference>
<accession>A0A0A7EDH6</accession>
<keyword evidence="1" id="KW-0812">Transmembrane</keyword>
<dbReference type="KEGG" id="pseo:OM33_05030"/>
<gene>
    <name evidence="2" type="ORF">OM33_05030</name>
</gene>
<evidence type="ECO:0000256" key="1">
    <source>
        <dbReference type="SAM" id="Phobius"/>
    </source>
</evidence>
<evidence type="ECO:0000313" key="3">
    <source>
        <dbReference type="Proteomes" id="UP000030341"/>
    </source>
</evidence>
<dbReference type="STRING" id="1348114.OM33_05030"/>
<organism evidence="2 3">
    <name type="scientific">Pseudoalteromonas piratica</name>
    <dbReference type="NCBI Taxonomy" id="1348114"/>
    <lineage>
        <taxon>Bacteria</taxon>
        <taxon>Pseudomonadati</taxon>
        <taxon>Pseudomonadota</taxon>
        <taxon>Gammaproteobacteria</taxon>
        <taxon>Alteromonadales</taxon>
        <taxon>Pseudoalteromonadaceae</taxon>
        <taxon>Pseudoalteromonas</taxon>
    </lineage>
</organism>
<dbReference type="Proteomes" id="UP000030341">
    <property type="component" value="Chromosome 1"/>
</dbReference>
<sequence>MLSDMNQHEKLKLAGLVIITLVFLKFIVIPWHAWKEETVSDLMHTKQSYRDPSKVIELHEQIKSKLIGIKAKEDKVRALLFDETDTDSLSLAVRSYVESLAKAHGISIKRSVSRGSTDDGLLNKASFQIVFTENREKVESFLSQLEKQEKLLRVEQFNLSRNAMYLQVSVTVSGWSRRKPSE</sequence>
<keyword evidence="1" id="KW-0472">Membrane</keyword>
<reference evidence="2 3" key="1">
    <citation type="submission" date="2014-11" db="EMBL/GenBank/DDBJ databases">
        <title>Complete Genome Sequence of Pseudoalteromonas sp. Strain OCN003 Isolated from Kaneohe Bay, Oahu, Hawaii.</title>
        <authorList>
            <person name="Beurmann S."/>
            <person name="Videau P."/>
            <person name="Ushijima B."/>
            <person name="Smith A.M."/>
            <person name="Aeby G.S."/>
            <person name="Callahan S.M."/>
            <person name="Belcaid M."/>
        </authorList>
    </citation>
    <scope>NUCLEOTIDE SEQUENCE [LARGE SCALE GENOMIC DNA]</scope>
    <source>
        <strain evidence="2 3">OCN003</strain>
    </source>
</reference>
<dbReference type="HOGENOM" id="CLU_1552053_0_0_6"/>
<dbReference type="AlphaFoldDB" id="A0A0A7EDH6"/>
<keyword evidence="1" id="KW-1133">Transmembrane helix</keyword>
<dbReference type="OrthoDB" id="6309436at2"/>
<proteinExistence type="predicted"/>